<dbReference type="PROSITE" id="PS50893">
    <property type="entry name" value="ABC_TRANSPORTER_2"/>
    <property type="match status" value="1"/>
</dbReference>
<dbReference type="PANTHER" id="PTHR24220:SF689">
    <property type="entry name" value="LIPOPROTEIN-RELEASING SYSTEM ATP-BINDING PROTEIN LOLD"/>
    <property type="match status" value="1"/>
</dbReference>
<evidence type="ECO:0000259" key="4">
    <source>
        <dbReference type="PROSITE" id="PS50893"/>
    </source>
</evidence>
<dbReference type="OrthoDB" id="9802264at2"/>
<keyword evidence="3 5" id="KW-0067">ATP-binding</keyword>
<dbReference type="Proteomes" id="UP000199473">
    <property type="component" value="Unassembled WGS sequence"/>
</dbReference>
<dbReference type="STRING" id="1123062.SAMN02745775_1054"/>
<dbReference type="GO" id="GO:0005524">
    <property type="term" value="F:ATP binding"/>
    <property type="evidence" value="ECO:0007669"/>
    <property type="project" value="UniProtKB-KW"/>
</dbReference>
<evidence type="ECO:0000313" key="5">
    <source>
        <dbReference type="EMBL" id="SFK64239.1"/>
    </source>
</evidence>
<dbReference type="InterPro" id="IPR003593">
    <property type="entry name" value="AAA+_ATPase"/>
</dbReference>
<dbReference type="InterPro" id="IPR003439">
    <property type="entry name" value="ABC_transporter-like_ATP-bd"/>
</dbReference>
<keyword evidence="2" id="KW-0547">Nucleotide-binding</keyword>
<dbReference type="EMBL" id="FOSQ01000005">
    <property type="protein sequence ID" value="SFK64239.1"/>
    <property type="molecule type" value="Genomic_DNA"/>
</dbReference>
<dbReference type="SMART" id="SM00382">
    <property type="entry name" value="AAA"/>
    <property type="match status" value="1"/>
</dbReference>
<dbReference type="InterPro" id="IPR017871">
    <property type="entry name" value="ABC_transporter-like_CS"/>
</dbReference>
<accession>A0A1I4B8D9</accession>
<dbReference type="GO" id="GO:0005886">
    <property type="term" value="C:plasma membrane"/>
    <property type="evidence" value="ECO:0007669"/>
    <property type="project" value="TreeGrafter"/>
</dbReference>
<dbReference type="AlphaFoldDB" id="A0A1I4B8D9"/>
<dbReference type="GO" id="GO:0022857">
    <property type="term" value="F:transmembrane transporter activity"/>
    <property type="evidence" value="ECO:0007669"/>
    <property type="project" value="TreeGrafter"/>
</dbReference>
<organism evidence="5 6">
    <name type="scientific">Falsiroseomonas stagni DSM 19981</name>
    <dbReference type="NCBI Taxonomy" id="1123062"/>
    <lineage>
        <taxon>Bacteria</taxon>
        <taxon>Pseudomonadati</taxon>
        <taxon>Pseudomonadota</taxon>
        <taxon>Alphaproteobacteria</taxon>
        <taxon>Acetobacterales</taxon>
        <taxon>Roseomonadaceae</taxon>
        <taxon>Falsiroseomonas</taxon>
    </lineage>
</organism>
<dbReference type="RefSeq" id="WP_092960551.1">
    <property type="nucleotide sequence ID" value="NZ_FOSQ01000005.1"/>
</dbReference>
<proteinExistence type="inferred from homology"/>
<dbReference type="PROSITE" id="PS00211">
    <property type="entry name" value="ABC_TRANSPORTER_1"/>
    <property type="match status" value="1"/>
</dbReference>
<evidence type="ECO:0000313" key="6">
    <source>
        <dbReference type="Proteomes" id="UP000199473"/>
    </source>
</evidence>
<sequence>MTDAPLRLEGVVATRRAGGAAFSLTIEALRLDPGALVAVTGASGTGKSTLLDVAALARRPDEAMRLEVCGTDAAALWSRGAKDALAGLRARHFGYVLQTGGLVPFLTVGANAALAQDLAGRRDPGHLAALAERLGIGALLARMPATLSVGQRQRAAILRALAHRPALVLADEPTASVHPDMAATILALLAEQARQAGAAVLLATHDAPAARAAGFVEIPLQPGAASARLPALAEA</sequence>
<gene>
    <name evidence="5" type="ORF">SAMN02745775_1054</name>
</gene>
<comment type="similarity">
    <text evidence="1">Belongs to the ABC transporter superfamily.</text>
</comment>
<dbReference type="InterPro" id="IPR027417">
    <property type="entry name" value="P-loop_NTPase"/>
</dbReference>
<dbReference type="SUPFAM" id="SSF52540">
    <property type="entry name" value="P-loop containing nucleoside triphosphate hydrolases"/>
    <property type="match status" value="1"/>
</dbReference>
<protein>
    <submittedName>
        <fullName evidence="5">Putative ABC transport system ATP-binding protein</fullName>
    </submittedName>
</protein>
<evidence type="ECO:0000256" key="2">
    <source>
        <dbReference type="ARBA" id="ARBA00022741"/>
    </source>
</evidence>
<dbReference type="Pfam" id="PF00005">
    <property type="entry name" value="ABC_tran"/>
    <property type="match status" value="1"/>
</dbReference>
<evidence type="ECO:0000256" key="3">
    <source>
        <dbReference type="ARBA" id="ARBA00022840"/>
    </source>
</evidence>
<keyword evidence="6" id="KW-1185">Reference proteome</keyword>
<evidence type="ECO:0000256" key="1">
    <source>
        <dbReference type="ARBA" id="ARBA00005417"/>
    </source>
</evidence>
<dbReference type="PANTHER" id="PTHR24220">
    <property type="entry name" value="IMPORT ATP-BINDING PROTEIN"/>
    <property type="match status" value="1"/>
</dbReference>
<dbReference type="GO" id="GO:0016887">
    <property type="term" value="F:ATP hydrolysis activity"/>
    <property type="evidence" value="ECO:0007669"/>
    <property type="project" value="InterPro"/>
</dbReference>
<dbReference type="GO" id="GO:0044874">
    <property type="term" value="P:lipoprotein localization to outer membrane"/>
    <property type="evidence" value="ECO:0007669"/>
    <property type="project" value="TreeGrafter"/>
</dbReference>
<name>A0A1I4B8D9_9PROT</name>
<dbReference type="InterPro" id="IPR015854">
    <property type="entry name" value="ABC_transpr_LolD-like"/>
</dbReference>
<reference evidence="5 6" key="1">
    <citation type="submission" date="2016-10" db="EMBL/GenBank/DDBJ databases">
        <authorList>
            <person name="de Groot N.N."/>
        </authorList>
    </citation>
    <scope>NUCLEOTIDE SEQUENCE [LARGE SCALE GENOMIC DNA]</scope>
    <source>
        <strain evidence="5 6">DSM 19981</strain>
    </source>
</reference>
<dbReference type="GO" id="GO:0089705">
    <property type="term" value="P:protein localization to outer membrane"/>
    <property type="evidence" value="ECO:0007669"/>
    <property type="project" value="TreeGrafter"/>
</dbReference>
<dbReference type="Gene3D" id="3.40.50.300">
    <property type="entry name" value="P-loop containing nucleotide triphosphate hydrolases"/>
    <property type="match status" value="1"/>
</dbReference>
<feature type="domain" description="ABC transporter" evidence="4">
    <location>
        <begin position="6"/>
        <end position="235"/>
    </location>
</feature>